<evidence type="ECO:0000256" key="2">
    <source>
        <dbReference type="PIRSR" id="PIRSR007531-2"/>
    </source>
</evidence>
<organism evidence="3 4">
    <name type="scientific">Cysteiniphilum litorale</name>
    <dbReference type="NCBI Taxonomy" id="2056700"/>
    <lineage>
        <taxon>Bacteria</taxon>
        <taxon>Pseudomonadati</taxon>
        <taxon>Pseudomonadota</taxon>
        <taxon>Gammaproteobacteria</taxon>
        <taxon>Thiotrichales</taxon>
        <taxon>Fastidiosibacteraceae</taxon>
        <taxon>Cysteiniphilum</taxon>
    </lineage>
</organism>
<comment type="caution">
    <text evidence="3">The sequence shown here is derived from an EMBL/GenBank/DDBJ whole genome shotgun (WGS) entry which is preliminary data.</text>
</comment>
<reference evidence="3" key="2">
    <citation type="submission" date="2020-09" db="EMBL/GenBank/DDBJ databases">
        <authorList>
            <person name="Sun Q."/>
            <person name="Zhou Y."/>
        </authorList>
    </citation>
    <scope>NUCLEOTIDE SEQUENCE</scope>
    <source>
        <strain evidence="3">CGMCC 1.15758</strain>
    </source>
</reference>
<dbReference type="Pfam" id="PF07931">
    <property type="entry name" value="CPT"/>
    <property type="match status" value="1"/>
</dbReference>
<protein>
    <submittedName>
        <fullName evidence="3">Uncharacterized protein</fullName>
    </submittedName>
</protein>
<dbReference type="GO" id="GO:0005524">
    <property type="term" value="F:ATP binding"/>
    <property type="evidence" value="ECO:0007669"/>
    <property type="project" value="InterPro"/>
</dbReference>
<dbReference type="OrthoDB" id="67453at2"/>
<dbReference type="Gene3D" id="3.40.50.300">
    <property type="entry name" value="P-loop containing nucleotide triphosphate hydrolases"/>
    <property type="match status" value="1"/>
</dbReference>
<proteinExistence type="predicted"/>
<dbReference type="GO" id="GO:0016740">
    <property type="term" value="F:transferase activity"/>
    <property type="evidence" value="ECO:0007669"/>
    <property type="project" value="InterPro"/>
</dbReference>
<dbReference type="InterPro" id="IPR027417">
    <property type="entry name" value="P-loop_NTPase"/>
</dbReference>
<evidence type="ECO:0000313" key="3">
    <source>
        <dbReference type="EMBL" id="GGG07647.1"/>
    </source>
</evidence>
<dbReference type="RefSeq" id="WP_157968351.1">
    <property type="nucleotide sequence ID" value="NZ_BMJS01000055.1"/>
</dbReference>
<accession>A0A8J3EAC4</accession>
<evidence type="ECO:0000256" key="1">
    <source>
        <dbReference type="PIRSR" id="PIRSR007531-1"/>
    </source>
</evidence>
<sequence>MARLILLVGACSAGKSSTAKALQNLMDEPNIHLGIDTFHLAIPTDKLELSKPDKDYLYPRQYQENEHTMTEIVHGDIIKRINLARYESVCCFLNHGISVVADEIFWRFDDFKVFLEKLQKYEVVMVAMRVSDAVGESRAQKRMEQSQNYQDDFRPIGMSRASNHMTHEYTRYDIDINTDNKTPDECAQLIYHELQAMTHFSAFKALCQQYLY</sequence>
<evidence type="ECO:0000313" key="4">
    <source>
        <dbReference type="Proteomes" id="UP000636949"/>
    </source>
</evidence>
<reference evidence="3" key="1">
    <citation type="journal article" date="2014" name="Int. J. Syst. Evol. Microbiol.">
        <title>Complete genome sequence of Corynebacterium casei LMG S-19264T (=DSM 44701T), isolated from a smear-ripened cheese.</title>
        <authorList>
            <consortium name="US DOE Joint Genome Institute (JGI-PGF)"/>
            <person name="Walter F."/>
            <person name="Albersmeier A."/>
            <person name="Kalinowski J."/>
            <person name="Ruckert C."/>
        </authorList>
    </citation>
    <scope>NUCLEOTIDE SEQUENCE</scope>
    <source>
        <strain evidence="3">CGMCC 1.15758</strain>
    </source>
</reference>
<dbReference type="EMBL" id="BMJS01000055">
    <property type="protein sequence ID" value="GGG07647.1"/>
    <property type="molecule type" value="Genomic_DNA"/>
</dbReference>
<dbReference type="Proteomes" id="UP000636949">
    <property type="component" value="Unassembled WGS sequence"/>
</dbReference>
<dbReference type="PIRSF" id="PIRSF007531">
    <property type="entry name" value="CPT"/>
    <property type="match status" value="1"/>
</dbReference>
<dbReference type="SUPFAM" id="SSF52540">
    <property type="entry name" value="P-loop containing nucleoside triphosphate hydrolases"/>
    <property type="match status" value="1"/>
</dbReference>
<gene>
    <name evidence="3" type="ORF">GCM10010995_26490</name>
</gene>
<dbReference type="AlphaFoldDB" id="A0A8J3EAC4"/>
<feature type="binding site" evidence="2">
    <location>
        <begin position="9"/>
        <end position="16"/>
    </location>
    <ligand>
        <name>ATP</name>
        <dbReference type="ChEBI" id="CHEBI:30616"/>
    </ligand>
</feature>
<dbReference type="InterPro" id="IPR012853">
    <property type="entry name" value="CPT"/>
</dbReference>
<keyword evidence="4" id="KW-1185">Reference proteome</keyword>
<name>A0A8J3EAC4_9GAMM</name>
<feature type="active site" evidence="1">
    <location>
        <position position="36"/>
    </location>
</feature>